<dbReference type="EMBL" id="JAJTJA010000009">
    <property type="protein sequence ID" value="KAH8693877.1"/>
    <property type="molecule type" value="Genomic_DNA"/>
</dbReference>
<evidence type="ECO:0000256" key="1">
    <source>
        <dbReference type="SAM" id="MobiDB-lite"/>
    </source>
</evidence>
<gene>
    <name evidence="3" type="ORF">BGW36DRAFT_463513</name>
</gene>
<dbReference type="AlphaFoldDB" id="A0AAD4PVT9"/>
<proteinExistence type="predicted"/>
<feature type="region of interest" description="Disordered" evidence="1">
    <location>
        <begin position="359"/>
        <end position="383"/>
    </location>
</feature>
<evidence type="ECO:0000313" key="4">
    <source>
        <dbReference type="Proteomes" id="UP001201262"/>
    </source>
</evidence>
<protein>
    <submittedName>
        <fullName evidence="3">Uncharacterized protein</fullName>
    </submittedName>
</protein>
<organism evidence="3 4">
    <name type="scientific">Talaromyces proteolyticus</name>
    <dbReference type="NCBI Taxonomy" id="1131652"/>
    <lineage>
        <taxon>Eukaryota</taxon>
        <taxon>Fungi</taxon>
        <taxon>Dikarya</taxon>
        <taxon>Ascomycota</taxon>
        <taxon>Pezizomycotina</taxon>
        <taxon>Eurotiomycetes</taxon>
        <taxon>Eurotiomycetidae</taxon>
        <taxon>Eurotiales</taxon>
        <taxon>Trichocomaceae</taxon>
        <taxon>Talaromyces</taxon>
        <taxon>Talaromyces sect. Bacilispori</taxon>
    </lineage>
</organism>
<dbReference type="RefSeq" id="XP_046069547.1">
    <property type="nucleotide sequence ID" value="XM_046222219.1"/>
</dbReference>
<keyword evidence="2" id="KW-1133">Transmembrane helix</keyword>
<evidence type="ECO:0000256" key="2">
    <source>
        <dbReference type="SAM" id="Phobius"/>
    </source>
</evidence>
<evidence type="ECO:0000313" key="3">
    <source>
        <dbReference type="EMBL" id="KAH8693877.1"/>
    </source>
</evidence>
<name>A0AAD4PVT9_9EURO</name>
<keyword evidence="2" id="KW-0472">Membrane</keyword>
<keyword evidence="2" id="KW-0812">Transmembrane</keyword>
<feature type="transmembrane region" description="Helical" evidence="2">
    <location>
        <begin position="288"/>
        <end position="314"/>
    </location>
</feature>
<sequence>MSTAYPEGEVFFVRNSLSHVYYDPTRAEDFYGYFMLEIIVNDLAEHPGMASGTVHQHPHSVQIKQISKSGPLTFTYKWWDRFVIGYGKKGNIRRGRSWNYGGKLEDFREHVVQGGPARVFVWMVPMPTSQEQWVWLHLLMPIRAVYFPVSQQTDEAFPELCTFLQINFYSQGTRPVWRENFGSFLDHPFSRDKGIGFHHDHTLGINVPEVMALLSIPRQLRATDIWSAKLVVIDQVGSGADQMIRVSPWAAIDYVTLVNASHAVQLVWRPLPPPRQSNPFIFNLIKGILAVSLSVVPVIGPALSAAFAIGFSIISDKDNAKRYLESAAWTGDVIDAIIGSGLNLKKYIDPGWSGVTLLPPQAARSHDPSADEPEPELTPPVDLSKVPPHPLLLEGLRALLDHEGRNPLVGKDASLSPHNSSLERAVRTGLMSLIDALKIESVLDQQSEAEVEQVELRKVDTREVEFTEGNKTE</sequence>
<dbReference type="Proteomes" id="UP001201262">
    <property type="component" value="Unassembled WGS sequence"/>
</dbReference>
<accession>A0AAD4PVT9</accession>
<keyword evidence="4" id="KW-1185">Reference proteome</keyword>
<comment type="caution">
    <text evidence="3">The sequence shown here is derived from an EMBL/GenBank/DDBJ whole genome shotgun (WGS) entry which is preliminary data.</text>
</comment>
<reference evidence="3" key="1">
    <citation type="submission" date="2021-12" db="EMBL/GenBank/DDBJ databases">
        <title>Convergent genome expansion in fungi linked to evolution of root-endophyte symbiosis.</title>
        <authorList>
            <consortium name="DOE Joint Genome Institute"/>
            <person name="Ke Y.-H."/>
            <person name="Bonito G."/>
            <person name="Liao H.-L."/>
            <person name="Looney B."/>
            <person name="Rojas-Flechas A."/>
            <person name="Nash J."/>
            <person name="Hameed K."/>
            <person name="Schadt C."/>
            <person name="Martin F."/>
            <person name="Crous P.W."/>
            <person name="Miettinen O."/>
            <person name="Magnuson J.K."/>
            <person name="Labbe J."/>
            <person name="Jacobson D."/>
            <person name="Doktycz M.J."/>
            <person name="Veneault-Fourrey C."/>
            <person name="Kuo A."/>
            <person name="Mondo S."/>
            <person name="Calhoun S."/>
            <person name="Riley R."/>
            <person name="Ohm R."/>
            <person name="LaButti K."/>
            <person name="Andreopoulos B."/>
            <person name="Pangilinan J."/>
            <person name="Nolan M."/>
            <person name="Tritt A."/>
            <person name="Clum A."/>
            <person name="Lipzen A."/>
            <person name="Daum C."/>
            <person name="Barry K."/>
            <person name="Grigoriev I.V."/>
            <person name="Vilgalys R."/>
        </authorList>
    </citation>
    <scope>NUCLEOTIDE SEQUENCE</scope>
    <source>
        <strain evidence="3">PMI_201</strain>
    </source>
</reference>
<dbReference type="GeneID" id="70252506"/>